<proteinExistence type="predicted"/>
<dbReference type="OrthoDB" id="9767994at2"/>
<feature type="domain" description="Aldehyde oxidase/xanthine dehydrogenase a/b hammerhead" evidence="1">
    <location>
        <begin position="237"/>
        <end position="315"/>
    </location>
</feature>
<accession>A0A4S3M8I8</accession>
<comment type="caution">
    <text evidence="2">The sequence shown here is derived from an EMBL/GenBank/DDBJ whole genome shotgun (WGS) entry which is preliminary data.</text>
</comment>
<dbReference type="PANTHER" id="PTHR47495">
    <property type="entry name" value="ALDEHYDE DEHYDROGENASE"/>
    <property type="match status" value="1"/>
</dbReference>
<dbReference type="AlphaFoldDB" id="A0A4S3M8I8"/>
<dbReference type="SMART" id="SM01008">
    <property type="entry name" value="Ald_Xan_dh_C"/>
    <property type="match status" value="1"/>
</dbReference>
<dbReference type="InterPro" id="IPR037165">
    <property type="entry name" value="AldOxase/xan_DH_Mopterin-bd_sf"/>
</dbReference>
<evidence type="ECO:0000313" key="2">
    <source>
        <dbReference type="EMBL" id="THD73346.1"/>
    </source>
</evidence>
<dbReference type="InterPro" id="IPR000674">
    <property type="entry name" value="Ald_Oxase/Xan_DH_a/b"/>
</dbReference>
<dbReference type="PANTHER" id="PTHR47495:SF2">
    <property type="entry name" value="ALDEHYDE DEHYDROGENASE"/>
    <property type="match status" value="1"/>
</dbReference>
<evidence type="ECO:0000259" key="1">
    <source>
        <dbReference type="SMART" id="SM01008"/>
    </source>
</evidence>
<dbReference type="InterPro" id="IPR052516">
    <property type="entry name" value="N-heterocyclic_Hydroxylase"/>
</dbReference>
<dbReference type="InterPro" id="IPR006311">
    <property type="entry name" value="TAT_signal"/>
</dbReference>
<dbReference type="Pfam" id="PF02738">
    <property type="entry name" value="MoCoBD_1"/>
    <property type="match status" value="1"/>
</dbReference>
<keyword evidence="3" id="KW-1185">Reference proteome</keyword>
<dbReference type="PIRSF" id="PIRSF036389">
    <property type="entry name" value="IOR_B"/>
    <property type="match status" value="1"/>
</dbReference>
<dbReference type="InterPro" id="IPR012368">
    <property type="entry name" value="OxRdtase_Mopterin-bd_su_IorB"/>
</dbReference>
<dbReference type="Proteomes" id="UP000306113">
    <property type="component" value="Unassembled WGS sequence"/>
</dbReference>
<dbReference type="EMBL" id="SSMD01000005">
    <property type="protein sequence ID" value="THD73346.1"/>
    <property type="molecule type" value="Genomic_DNA"/>
</dbReference>
<dbReference type="GO" id="GO:0016491">
    <property type="term" value="F:oxidoreductase activity"/>
    <property type="evidence" value="ECO:0007669"/>
    <property type="project" value="InterPro"/>
</dbReference>
<dbReference type="PROSITE" id="PS51318">
    <property type="entry name" value="TAT"/>
    <property type="match status" value="1"/>
</dbReference>
<evidence type="ECO:0000313" key="3">
    <source>
        <dbReference type="Proteomes" id="UP000306113"/>
    </source>
</evidence>
<dbReference type="RefSeq" id="WP_136339475.1">
    <property type="nucleotide sequence ID" value="NZ_SSMD01000005.1"/>
</dbReference>
<dbReference type="SUPFAM" id="SSF54665">
    <property type="entry name" value="CO dehydrogenase molybdoprotein N-domain-like"/>
    <property type="match status" value="1"/>
</dbReference>
<name>A0A4S3M8I8_9RHOB</name>
<dbReference type="InterPro" id="IPR008274">
    <property type="entry name" value="AldOxase/xan_DH_MoCoBD1"/>
</dbReference>
<gene>
    <name evidence="2" type="ORF">E7681_11655</name>
</gene>
<dbReference type="InterPro" id="IPR046867">
    <property type="entry name" value="AldOxase/xan_DH_MoCoBD2"/>
</dbReference>
<dbReference type="SUPFAM" id="SSF56003">
    <property type="entry name" value="Molybdenum cofactor-binding domain"/>
    <property type="match status" value="2"/>
</dbReference>
<dbReference type="InterPro" id="IPR036856">
    <property type="entry name" value="Ald_Oxase/Xan_DH_a/b_sf"/>
</dbReference>
<reference evidence="2 3" key="1">
    <citation type="submission" date="2019-04" db="EMBL/GenBank/DDBJ databases">
        <title>Draft genome sequence of Youngimonas vesicularis.</title>
        <authorList>
            <person name="Hameed A."/>
        </authorList>
    </citation>
    <scope>NUCLEOTIDE SEQUENCE [LARGE SCALE GENOMIC DNA]</scope>
    <source>
        <strain evidence="2 3">CC-AMW-E</strain>
    </source>
</reference>
<dbReference type="Gene3D" id="3.90.1170.50">
    <property type="entry name" value="Aldehyde oxidase/xanthine dehydrogenase, a/b hammerhead"/>
    <property type="match status" value="1"/>
</dbReference>
<dbReference type="Pfam" id="PF20256">
    <property type="entry name" value="MoCoBD_2"/>
    <property type="match status" value="2"/>
</dbReference>
<organism evidence="2 3">
    <name type="scientific">Thalassobius vesicularis</name>
    <dbReference type="NCBI Taxonomy" id="1294297"/>
    <lineage>
        <taxon>Bacteria</taxon>
        <taxon>Pseudomonadati</taxon>
        <taxon>Pseudomonadota</taxon>
        <taxon>Alphaproteobacteria</taxon>
        <taxon>Rhodobacterales</taxon>
        <taxon>Roseobacteraceae</taxon>
        <taxon>Thalassovita</taxon>
    </lineage>
</organism>
<dbReference type="Gene3D" id="3.30.365.10">
    <property type="entry name" value="Aldehyde oxidase/xanthine dehydrogenase, molybdopterin binding domain"/>
    <property type="match status" value="4"/>
</dbReference>
<protein>
    <submittedName>
        <fullName evidence="2">Xanthine dehydrogenase family protein molybdopterin-binding subunit</fullName>
    </submittedName>
</protein>
<sequence>MASLGKLTRRAFLIGSAAIAGGVAFGVYKVKTPSPNPLIPAEGEAVLNPYIIIDQSGVSIITPRAEMGQGVHTTLAALVAEELDVDMAEVTTRHGPAAQAYFNGAVLGSSLPFKEYAMSEFQHGLGNQIGQVGKLLSLQITGGSTSTVDAFEKMRAAGASAREALKLAASQRLGVPVAQLKTENAHVIAPDGSRLSYIELAPTAAQLEAPQVPLRPREQWKQLGRSIPRVDMLAKSTGTATFGLDVRVPGMKFAALRANPHLNGAMQRFDASDAKAMPGVEGVYDLGDAIAVVARNSWLAMQAVEAVSVDWAASPHPATMKEIDARIRAALNDSANSTLRDDGDADVLPAGSTEITAEYHLPYLPHATMEPMNATALFDGDQLTIWAGNQSPIIVRDKCAKIAGLSSDAVTVHTTWMGGGFGRRGEVDYAQYATRLAVQIPGVPVQLMWSREEDMTHDFYRPGAMARFRGAVKDGKAVVMDGHIAAQSAMVQAGGRMMGLPMGGPDKILVEGAYDQPYRIPNYRIRGHIADLDLPVGFWRSVGASYNGFFHETFIDELAHAAGRDPLEFRLELMRDEDPISAAVLEAVRDMSNWTGKTAANVGRGVAFTWSFGTPVAEVIEVVDEGGTIRIANAWIAADVGIALDPSIVQTQMEGALIYGLSAALHGQITFEQGAAQQLNFPDQDALRIHTTPRIETRILQNKPHISGIGEPGTPPSMPALGNALFDLTGTRARKLPLADQFPLLT</sequence>